<organism evidence="1 2">
    <name type="scientific">Cichorium intybus</name>
    <name type="common">Chicory</name>
    <dbReference type="NCBI Taxonomy" id="13427"/>
    <lineage>
        <taxon>Eukaryota</taxon>
        <taxon>Viridiplantae</taxon>
        <taxon>Streptophyta</taxon>
        <taxon>Embryophyta</taxon>
        <taxon>Tracheophyta</taxon>
        <taxon>Spermatophyta</taxon>
        <taxon>Magnoliopsida</taxon>
        <taxon>eudicotyledons</taxon>
        <taxon>Gunneridae</taxon>
        <taxon>Pentapetalae</taxon>
        <taxon>asterids</taxon>
        <taxon>campanulids</taxon>
        <taxon>Asterales</taxon>
        <taxon>Asteraceae</taxon>
        <taxon>Cichorioideae</taxon>
        <taxon>Cichorieae</taxon>
        <taxon>Cichoriinae</taxon>
        <taxon>Cichorium</taxon>
    </lineage>
</organism>
<keyword evidence="2" id="KW-1185">Reference proteome</keyword>
<accession>A0ACB9CZS4</accession>
<protein>
    <submittedName>
        <fullName evidence="1">Uncharacterized protein</fullName>
    </submittedName>
</protein>
<dbReference type="Proteomes" id="UP001055811">
    <property type="component" value="Linkage Group LG05"/>
</dbReference>
<proteinExistence type="predicted"/>
<name>A0ACB9CZS4_CICIN</name>
<reference evidence="1 2" key="2">
    <citation type="journal article" date="2022" name="Mol. Ecol. Resour.">
        <title>The genomes of chicory, endive, great burdock and yacon provide insights into Asteraceae paleo-polyploidization history and plant inulin production.</title>
        <authorList>
            <person name="Fan W."/>
            <person name="Wang S."/>
            <person name="Wang H."/>
            <person name="Wang A."/>
            <person name="Jiang F."/>
            <person name="Liu H."/>
            <person name="Zhao H."/>
            <person name="Xu D."/>
            <person name="Zhang Y."/>
        </authorList>
    </citation>
    <scope>NUCLEOTIDE SEQUENCE [LARGE SCALE GENOMIC DNA]</scope>
    <source>
        <strain evidence="2">cv. Punajuju</strain>
        <tissue evidence="1">Leaves</tissue>
    </source>
</reference>
<sequence length="1140" mass="128907">MVDDNGDTVALYAANNRRFKKPFFKNNSGKPFVKNFNKSNFNSKPKPEIFTQKEDNLKLSIQKPSEKSASKSSKENTEEKKVLGDSGYDCSYCHGKNHFAKDCMLHKQNERKPQVKDEAYYASKMVEVRVKTKDLALMAADDRQGSYQVWSSDSDDDEVRKPSHSVFMAYDVGKSFLKDTSEKLNDDEMMKVEATAGLGFVTSEGFEMIAADTPKTWFEDSSDDDEEVCLMANDTRLTIPEQVSKLLSSFKIPISHSAPIINEITRDCSVMHKLLIDAKNREVLTEQKHLSLRGKVESLKLALEKSNLRISLLEENREKFINNHDVILKQRNIFCETAKRLYAHITRIYHSADGCNVQHRQLLPFIEFKLKEVDSISYECESIVSVKEKGNLLTLLPQEIPILKHHVPQCENKYDAVVEIMSENDSESDSDMEEVDCSTLSLHKSSSISASPSEDISQLSSEDKGKTKIDYERENTDNLEIVKTKTQIFDECESYEDYLKNSSKRLVPVACVYPKVSYFKYYIFVIPGGMPLIDNDLQKIVDKDNSTVTEEGFFSSSKMLENQMNENMEVKINIRKQDLYGHNIYNRLCYEKEKIPKNLSNLLNIKNDNHVYTNRNYKQIQVMEKPITPKMDVFQLIESKESVPHVKAAEKEASKIKSEISYPSMEFPNFKDKNKTQIAPKPVVHNIKILQKPQCQNQASTSKTNTTVVISKPTVKILKSKQTQNLVKMKTPFEVSIPTNAVASTSGTKPTDSNNLSLNDFKLAYEEYLCTSTSCSSISTKSTIVKPKQNWKRNDLKENLTVKTKSSKSSSSKVTTTASKSKLTKQIWVPKSCTLSVTSNSSVLTKSLSESCLNSSDSSVLTKSLSESCSNSSDSCSLHEASEDLINLNTNEISKEAVMSNERYDSKWYMDSGCSRHMTGKKEYLRDYRTLDDAGNVRFGNNETCPIRGYGKITNGEFTISRVAFVEGLKHTLVSISQLVVGTGNAVTFNNQGSVITKEETKEVLLKSERKGSMFPLNLKPVTGGQSLCLLSKANTDVSWLWHRRLAHLNFKDLNKLAAMDLVRGMPALKFDNDSLCSACEHGKQTKQRHPTVINPKITEPLSLLYMDLCGPSAVESIRKKKYILVIVDDFSRFTWVLFL</sequence>
<comment type="caution">
    <text evidence="1">The sequence shown here is derived from an EMBL/GenBank/DDBJ whole genome shotgun (WGS) entry which is preliminary data.</text>
</comment>
<evidence type="ECO:0000313" key="1">
    <source>
        <dbReference type="EMBL" id="KAI3739799.1"/>
    </source>
</evidence>
<dbReference type="EMBL" id="CM042013">
    <property type="protein sequence ID" value="KAI3739799.1"/>
    <property type="molecule type" value="Genomic_DNA"/>
</dbReference>
<gene>
    <name evidence="1" type="ORF">L2E82_30211</name>
</gene>
<reference evidence="2" key="1">
    <citation type="journal article" date="2022" name="Mol. Ecol. Resour.">
        <title>The genomes of chicory, endive, great burdock and yacon provide insights into Asteraceae palaeo-polyploidization history and plant inulin production.</title>
        <authorList>
            <person name="Fan W."/>
            <person name="Wang S."/>
            <person name="Wang H."/>
            <person name="Wang A."/>
            <person name="Jiang F."/>
            <person name="Liu H."/>
            <person name="Zhao H."/>
            <person name="Xu D."/>
            <person name="Zhang Y."/>
        </authorList>
    </citation>
    <scope>NUCLEOTIDE SEQUENCE [LARGE SCALE GENOMIC DNA]</scope>
    <source>
        <strain evidence="2">cv. Punajuju</strain>
    </source>
</reference>
<evidence type="ECO:0000313" key="2">
    <source>
        <dbReference type="Proteomes" id="UP001055811"/>
    </source>
</evidence>